<dbReference type="AlphaFoldDB" id="A0A084VP78"/>
<sequence>MVQVIPFDSSLKNQPDGGLLKPARIALLNARRNNLTPSPVRIHFLLRFTAKASPGGLSPVEPGTGMPLSV</sequence>
<reference evidence="2" key="2">
    <citation type="submission" date="2020-05" db="UniProtKB">
        <authorList>
            <consortium name="EnsemblMetazoa"/>
        </authorList>
    </citation>
    <scope>IDENTIFICATION</scope>
</reference>
<organism evidence="1">
    <name type="scientific">Anopheles sinensis</name>
    <name type="common">Mosquito</name>
    <dbReference type="NCBI Taxonomy" id="74873"/>
    <lineage>
        <taxon>Eukaryota</taxon>
        <taxon>Metazoa</taxon>
        <taxon>Ecdysozoa</taxon>
        <taxon>Arthropoda</taxon>
        <taxon>Hexapoda</taxon>
        <taxon>Insecta</taxon>
        <taxon>Pterygota</taxon>
        <taxon>Neoptera</taxon>
        <taxon>Endopterygota</taxon>
        <taxon>Diptera</taxon>
        <taxon>Nematocera</taxon>
        <taxon>Culicoidea</taxon>
        <taxon>Culicidae</taxon>
        <taxon>Anophelinae</taxon>
        <taxon>Anopheles</taxon>
    </lineage>
</organism>
<gene>
    <name evidence="1" type="ORF">ZHAS_00007468</name>
</gene>
<name>A0A084VP78_ANOSI</name>
<dbReference type="Proteomes" id="UP000030765">
    <property type="component" value="Unassembled WGS sequence"/>
</dbReference>
<dbReference type="VEuPathDB" id="VectorBase:ASIC007468"/>
<protein>
    <submittedName>
        <fullName evidence="1 2">Diguanylate cyclase</fullName>
    </submittedName>
</protein>
<dbReference type="EMBL" id="KE524999">
    <property type="protein sequence ID" value="KFB39772.1"/>
    <property type="molecule type" value="Genomic_DNA"/>
</dbReference>
<proteinExistence type="predicted"/>
<evidence type="ECO:0000313" key="1">
    <source>
        <dbReference type="EMBL" id="KFB39772.1"/>
    </source>
</evidence>
<accession>A0A084VP78</accession>
<reference evidence="1 3" key="1">
    <citation type="journal article" date="2014" name="BMC Genomics">
        <title>Genome sequence of Anopheles sinensis provides insight into genetics basis of mosquito competence for malaria parasites.</title>
        <authorList>
            <person name="Zhou D."/>
            <person name="Zhang D."/>
            <person name="Ding G."/>
            <person name="Shi L."/>
            <person name="Hou Q."/>
            <person name="Ye Y."/>
            <person name="Xu Y."/>
            <person name="Zhou H."/>
            <person name="Xiong C."/>
            <person name="Li S."/>
            <person name="Yu J."/>
            <person name="Hong S."/>
            <person name="Yu X."/>
            <person name="Zou P."/>
            <person name="Chen C."/>
            <person name="Chang X."/>
            <person name="Wang W."/>
            <person name="Lv Y."/>
            <person name="Sun Y."/>
            <person name="Ma L."/>
            <person name="Shen B."/>
            <person name="Zhu C."/>
        </authorList>
    </citation>
    <scope>NUCLEOTIDE SEQUENCE [LARGE SCALE GENOMIC DNA]</scope>
</reference>
<evidence type="ECO:0000313" key="2">
    <source>
        <dbReference type="EnsemblMetazoa" id="ASIC007468-PA"/>
    </source>
</evidence>
<keyword evidence="3" id="KW-1185">Reference proteome</keyword>
<evidence type="ECO:0000313" key="3">
    <source>
        <dbReference type="Proteomes" id="UP000030765"/>
    </source>
</evidence>
<dbReference type="EnsemblMetazoa" id="ASIC007468-RA">
    <property type="protein sequence ID" value="ASIC007468-PA"/>
    <property type="gene ID" value="ASIC007468"/>
</dbReference>
<dbReference type="EMBL" id="ATLV01014984">
    <property type="status" value="NOT_ANNOTATED_CDS"/>
    <property type="molecule type" value="Genomic_DNA"/>
</dbReference>